<comment type="caution">
    <text evidence="2">The sequence shown here is derived from an EMBL/GenBank/DDBJ whole genome shotgun (WGS) entry which is preliminary data.</text>
</comment>
<name>A0A2T1C5T8_9CYAN</name>
<dbReference type="InterPro" id="IPR047773">
    <property type="entry name" value="YHYH_dom_bact"/>
</dbReference>
<sequence length="37" mass="4143">MVFLILTFSCLVSNAHSGRTNKQGCHHDKKAGTYHCH</sequence>
<evidence type="ECO:0000313" key="2">
    <source>
        <dbReference type="EMBL" id="PSB03629.1"/>
    </source>
</evidence>
<keyword evidence="3" id="KW-1185">Reference proteome</keyword>
<gene>
    <name evidence="2" type="ORF">C7B64_07585</name>
</gene>
<evidence type="ECO:0000256" key="1">
    <source>
        <dbReference type="SAM" id="MobiDB-lite"/>
    </source>
</evidence>
<dbReference type="NCBIfam" id="NF033223">
    <property type="entry name" value="YHYH_alt"/>
    <property type="match status" value="1"/>
</dbReference>
<protein>
    <submittedName>
        <fullName evidence="2">YHYH domain-containing protein</fullName>
    </submittedName>
</protein>
<evidence type="ECO:0000313" key="3">
    <source>
        <dbReference type="Proteomes" id="UP000238762"/>
    </source>
</evidence>
<organism evidence="2 3">
    <name type="scientific">Merismopedia glauca CCAP 1448/3</name>
    <dbReference type="NCBI Taxonomy" id="1296344"/>
    <lineage>
        <taxon>Bacteria</taxon>
        <taxon>Bacillati</taxon>
        <taxon>Cyanobacteriota</taxon>
        <taxon>Cyanophyceae</taxon>
        <taxon>Synechococcales</taxon>
        <taxon>Merismopediaceae</taxon>
        <taxon>Merismopedia</taxon>
    </lineage>
</organism>
<dbReference type="Proteomes" id="UP000238762">
    <property type="component" value="Unassembled WGS sequence"/>
</dbReference>
<reference evidence="2 3" key="1">
    <citation type="submission" date="2018-02" db="EMBL/GenBank/DDBJ databases">
        <authorList>
            <person name="Cohen D.B."/>
            <person name="Kent A.D."/>
        </authorList>
    </citation>
    <scope>NUCLEOTIDE SEQUENCE [LARGE SCALE GENOMIC DNA]</scope>
    <source>
        <strain evidence="2 3">CCAP 1448/3</strain>
    </source>
</reference>
<reference evidence="2 3" key="2">
    <citation type="submission" date="2018-03" db="EMBL/GenBank/DDBJ databases">
        <title>The ancient ancestry and fast evolution of plastids.</title>
        <authorList>
            <person name="Moore K.R."/>
            <person name="Magnabosco C."/>
            <person name="Momper L."/>
            <person name="Gold D.A."/>
            <person name="Bosak T."/>
            <person name="Fournier G.P."/>
        </authorList>
    </citation>
    <scope>NUCLEOTIDE SEQUENCE [LARGE SCALE GENOMIC DNA]</scope>
    <source>
        <strain evidence="2 3">CCAP 1448/3</strain>
    </source>
</reference>
<proteinExistence type="predicted"/>
<dbReference type="EMBL" id="PVWJ01000028">
    <property type="protein sequence ID" value="PSB03629.1"/>
    <property type="molecule type" value="Genomic_DNA"/>
</dbReference>
<dbReference type="OrthoDB" id="583797at2"/>
<dbReference type="AlphaFoldDB" id="A0A2T1C5T8"/>
<feature type="region of interest" description="Disordered" evidence="1">
    <location>
        <begin position="16"/>
        <end position="37"/>
    </location>
</feature>
<accession>A0A2T1C5T8</accession>